<accession>A0AAW4VMU5</accession>
<sequence length="81" mass="9333">MKKIIYKKEGNNMILDELLRLIKPVGKIFLVDKKGNSLAKINASEIELIQEYKNKEVTEIYSSNITEGMNLFSVFVIEIKI</sequence>
<dbReference type="EMBL" id="JAJDKZ010000017">
    <property type="protein sequence ID" value="MCB8610407.1"/>
    <property type="molecule type" value="Genomic_DNA"/>
</dbReference>
<dbReference type="Proteomes" id="UP001198439">
    <property type="component" value="Unassembled WGS sequence"/>
</dbReference>
<gene>
    <name evidence="1" type="ORF">LJD69_07345</name>
</gene>
<name>A0AAW4VMU5_9FIRM</name>
<dbReference type="AlphaFoldDB" id="A0AAW4VMU5"/>
<evidence type="ECO:0000313" key="1">
    <source>
        <dbReference type="EMBL" id="MCB8610407.1"/>
    </source>
</evidence>
<comment type="caution">
    <text evidence="1">The sequence shown here is derived from an EMBL/GenBank/DDBJ whole genome shotgun (WGS) entry which is preliminary data.</text>
</comment>
<reference evidence="1" key="1">
    <citation type="submission" date="2021-10" db="EMBL/GenBank/DDBJ databases">
        <title>Collection of gut derived symbiotic bacterial strains cultured from healthy donors.</title>
        <authorList>
            <person name="Lin H."/>
            <person name="Littmann E."/>
            <person name="Kohout C."/>
            <person name="Pamer E.G."/>
        </authorList>
    </citation>
    <scope>NUCLEOTIDE SEQUENCE</scope>
    <source>
        <strain evidence="1">DFI.4.48</strain>
    </source>
</reference>
<organism evidence="1 2">
    <name type="scientific">Faecalibacillus faecis</name>
    <dbReference type="NCBI Taxonomy" id="1982628"/>
    <lineage>
        <taxon>Bacteria</taxon>
        <taxon>Bacillati</taxon>
        <taxon>Bacillota</taxon>
        <taxon>Erysipelotrichia</taxon>
        <taxon>Erysipelotrichales</taxon>
        <taxon>Coprobacillaceae</taxon>
        <taxon>Faecalibacillus</taxon>
    </lineage>
</organism>
<protein>
    <submittedName>
        <fullName evidence="1">Uncharacterized protein</fullName>
    </submittedName>
</protein>
<proteinExistence type="predicted"/>
<dbReference type="RefSeq" id="WP_227279615.1">
    <property type="nucleotide sequence ID" value="NZ_JAJDKR010000016.1"/>
</dbReference>
<evidence type="ECO:0000313" key="2">
    <source>
        <dbReference type="Proteomes" id="UP001198439"/>
    </source>
</evidence>